<reference evidence="13 14" key="1">
    <citation type="submission" date="2016-02" db="EMBL/GenBank/DDBJ databases">
        <title>Comparison of Clostridium stercorarium subspecies using comparative genomics and transcriptomics.</title>
        <authorList>
            <person name="Schellenberg J."/>
            <person name="Thallinger G."/>
            <person name="Levin D.B."/>
            <person name="Zhang X."/>
            <person name="Alvare G."/>
            <person name="Fristensky B."/>
            <person name="Sparling R."/>
        </authorList>
    </citation>
    <scope>NUCLEOTIDE SEQUENCE [LARGE SCALE GENOMIC DNA]</scope>
    <source>
        <strain evidence="13 14">DSM 2910</strain>
    </source>
</reference>
<keyword evidence="3" id="KW-0964">Secreted</keyword>
<dbReference type="OrthoDB" id="8660908at2"/>
<keyword evidence="6" id="KW-0106">Calcium</keyword>
<evidence type="ECO:0000313" key="13">
    <source>
        <dbReference type="EMBL" id="ANW97669.1"/>
    </source>
</evidence>
<evidence type="ECO:0000256" key="8">
    <source>
        <dbReference type="ARBA" id="ARBA00038263"/>
    </source>
</evidence>
<dbReference type="InterPro" id="IPR022038">
    <property type="entry name" value="Ig-like_bact"/>
</dbReference>
<feature type="chain" id="PRO_5008532757" evidence="9">
    <location>
        <begin position="27"/>
        <end position="1240"/>
    </location>
</feature>
<comment type="similarity">
    <text evidence="8">Belongs to the polysaccharide lyase 9 family.</text>
</comment>
<feature type="domain" description="Ig-like" evidence="10">
    <location>
        <begin position="316"/>
        <end position="389"/>
    </location>
</feature>
<dbReference type="RefSeq" id="WP_054632794.1">
    <property type="nucleotide sequence ID" value="NZ_CP014672.1"/>
</dbReference>
<accession>A0A1B1YAB6</accession>
<evidence type="ECO:0000256" key="4">
    <source>
        <dbReference type="ARBA" id="ARBA00022723"/>
    </source>
</evidence>
<evidence type="ECO:0000256" key="5">
    <source>
        <dbReference type="ARBA" id="ARBA00022729"/>
    </source>
</evidence>
<dbReference type="Gene3D" id="2.60.40.3630">
    <property type="match status" value="4"/>
</dbReference>
<evidence type="ECO:0000259" key="11">
    <source>
        <dbReference type="Pfam" id="PF25849"/>
    </source>
</evidence>
<dbReference type="EMBL" id="CP014672">
    <property type="protein sequence ID" value="ANW97669.1"/>
    <property type="molecule type" value="Genomic_DNA"/>
</dbReference>
<protein>
    <submittedName>
        <fullName evidence="13">Exopolygalacturonate lyase</fullName>
    </submittedName>
</protein>
<evidence type="ECO:0000256" key="6">
    <source>
        <dbReference type="ARBA" id="ARBA00022837"/>
    </source>
</evidence>
<evidence type="ECO:0000256" key="9">
    <source>
        <dbReference type="SAM" id="SignalP"/>
    </source>
</evidence>
<comment type="cofactor">
    <cofactor evidence="1">
        <name>Ca(2+)</name>
        <dbReference type="ChEBI" id="CHEBI:29108"/>
    </cofactor>
</comment>
<dbReference type="PANTHER" id="PTHR40088">
    <property type="entry name" value="PECTATE LYASE (EUROFUNG)"/>
    <property type="match status" value="1"/>
</dbReference>
<dbReference type="InterPro" id="IPR052052">
    <property type="entry name" value="Polysaccharide_Lyase_9"/>
</dbReference>
<evidence type="ECO:0000256" key="7">
    <source>
        <dbReference type="ARBA" id="ARBA00023239"/>
    </source>
</evidence>
<proteinExistence type="inferred from homology"/>
<keyword evidence="4" id="KW-0479">Metal-binding</keyword>
<dbReference type="GO" id="GO:0046872">
    <property type="term" value="F:metal ion binding"/>
    <property type="evidence" value="ECO:0007669"/>
    <property type="project" value="UniProtKB-KW"/>
</dbReference>
<gene>
    <name evidence="13" type="ORF">CSTERTH_00795</name>
</gene>
<organism evidence="13 14">
    <name type="scientific">Thermoclostridium stercorarium subsp. thermolacticum DSM 2910</name>
    <dbReference type="NCBI Taxonomy" id="1121336"/>
    <lineage>
        <taxon>Bacteria</taxon>
        <taxon>Bacillati</taxon>
        <taxon>Bacillota</taxon>
        <taxon>Clostridia</taxon>
        <taxon>Eubacteriales</taxon>
        <taxon>Oscillospiraceae</taxon>
        <taxon>Thermoclostridium</taxon>
    </lineage>
</organism>
<dbReference type="PANTHER" id="PTHR40088:SF1">
    <property type="entry name" value="PECTATE LYASE PEL9"/>
    <property type="match status" value="1"/>
</dbReference>
<dbReference type="InterPro" id="IPR011050">
    <property type="entry name" value="Pectin_lyase_fold/virulence"/>
</dbReference>
<feature type="domain" description="Ig-like" evidence="10">
    <location>
        <begin position="483"/>
        <end position="550"/>
    </location>
</feature>
<dbReference type="InterPro" id="IPR012334">
    <property type="entry name" value="Pectin_lyas_fold"/>
</dbReference>
<evidence type="ECO:0000256" key="3">
    <source>
        <dbReference type="ARBA" id="ARBA00022525"/>
    </source>
</evidence>
<evidence type="ECO:0000259" key="10">
    <source>
        <dbReference type="Pfam" id="PF07523"/>
    </source>
</evidence>
<dbReference type="InterPro" id="IPR058863">
    <property type="entry name" value="PelX-like_Ig"/>
</dbReference>
<dbReference type="Pfam" id="PF25849">
    <property type="entry name" value="PelX_N"/>
    <property type="match status" value="2"/>
</dbReference>
<dbReference type="Pfam" id="PF25850">
    <property type="entry name" value="PelX_Ig"/>
    <property type="match status" value="1"/>
</dbReference>
<feature type="signal peptide" evidence="9">
    <location>
        <begin position="1"/>
        <end position="26"/>
    </location>
</feature>
<comment type="subcellular location">
    <subcellularLocation>
        <location evidence="2">Secreted</location>
    </subcellularLocation>
</comment>
<dbReference type="Gene3D" id="2.160.20.10">
    <property type="entry name" value="Single-stranded right-handed beta-helix, Pectin lyase-like"/>
    <property type="match status" value="1"/>
</dbReference>
<evidence type="ECO:0000259" key="12">
    <source>
        <dbReference type="Pfam" id="PF25850"/>
    </source>
</evidence>
<feature type="domain" description="Ig-like" evidence="10">
    <location>
        <begin position="238"/>
        <end position="301"/>
    </location>
</feature>
<evidence type="ECO:0000256" key="1">
    <source>
        <dbReference type="ARBA" id="ARBA00001913"/>
    </source>
</evidence>
<dbReference type="GO" id="GO:0016837">
    <property type="term" value="F:carbon-oxygen lyase activity, acting on polysaccharides"/>
    <property type="evidence" value="ECO:0007669"/>
    <property type="project" value="TreeGrafter"/>
</dbReference>
<feature type="domain" description="Ig-like" evidence="10">
    <location>
        <begin position="405"/>
        <end position="471"/>
    </location>
</feature>
<dbReference type="Proteomes" id="UP000092971">
    <property type="component" value="Chromosome"/>
</dbReference>
<sequence length="1240" mass="135222">MRNCKGLSILLCFLLVFFAMPFPAVAEEAEAMPVSEASEWSFSAFGSNTSVEKNPDPMINSDGSVKIVANGGKIASNEQGISFYYREVPSDANFEIKAKAEVLNFKGDDKQVSFGLMLMDQIGQHRNSEKHNSNYIAVGALDTIIKAFYMQESLTKTDMLSQTPSQGDIFELSIKKSGDNYVLTCNGTTETFTLPGLFSDTIYVGIYAARNAEIKFSDLNFTLDTKDIVDLSVDLSGMKTSYLVDEPLNLKGLKVTAHYSDGTSEELTEEDYIVTGFDSSTPGTNTICINVGEISKTIDLEILPLTCTKLTVKYLPAKTDYYLGDSFNPEGLKVIAEYNDGYKVTELTEDKYTLYIAGKAAEDYVFSKAGTQKVEVISRENPSVKTGFEVNISDASIESLEIFRKPEKTAYFIGDEPDLTGLVVYARYSDGSKVRLDKSEYEVNGFDSSAPGEKEITVYHKGKTVAFSVVVKEKEVMGIEVTKYPKTTYYIGETFNAEGLEVSKVYDNGDREPLTDFSVDASAFDGSTPGVYDVIISADGFDPITLKVTVREKTEYEWKAIRFGQSTSDSKNYVNFLDNGAVEIVALEGGGKIATDHDGITFYYTEIDAKDNFVLSADIKVKEYAKNPHDGQESFGIMARDAIGTPGDSSIFASNIAAIGGFSGGTKSPNGTKLFIRTGVSSPDGAGSKGIRRIMIKDEKPGPDNTYPAAEYRLTLAKTNSGFVGKLNDGEEVIFYEPDILNVQDSKIYVGFFAARLATIEVSNIELYVSSSETDAPRYIPPEAPVTPSLQILSLDKTSNVNYSLVVKPNVNGSITVKQGAEILVRDVTVNAGEKYSVDAVLEKNSENPFTVIFIPDDTQNLSSYEKIIKNFSVTMRTYNEGGNIYVSPNGTPYGDGTKDNPLDLDTAIAFVKEGQKIILMNGVYKRDSALVISRYNDGTAENRKYLVAEPGSRPVIDFDKKGQGVTLSGNYWYIEGIDFARSAPNYPGFIIGGNYNIVENCRFYENGDTGLQISRTDSSENIAEWPSYNKIINCESFDNRDPSENNADGFAAKLTCGVGNMFIGCVSHHNIDDGWDLYTKAGTGAIGPVIIDSCIAYENGTLTDGTVGKGDKNGFKLGGEGVPVQHIIKNSIAFNNGAVGFTSNSNPSVIAINNIAYNNAKGNLVFTSYSGIETHFVVDGFVSYNTEGAPRDSATGVPASDDNYLFDGTKSVNKSGEELTEKEFIEKLLELISKIKSIK</sequence>
<dbReference type="SUPFAM" id="SSF51126">
    <property type="entry name" value="Pectin lyase-like"/>
    <property type="match status" value="1"/>
</dbReference>
<dbReference type="AlphaFoldDB" id="A0A1B1YAB6"/>
<evidence type="ECO:0000256" key="2">
    <source>
        <dbReference type="ARBA" id="ARBA00004613"/>
    </source>
</evidence>
<dbReference type="Pfam" id="PF07523">
    <property type="entry name" value="Big_3"/>
    <property type="match status" value="4"/>
</dbReference>
<keyword evidence="5 9" id="KW-0732">Signal</keyword>
<name>A0A1B1YAB6_THEST</name>
<feature type="domain" description="Pectate disaccharide-lyase-like central Ig-like" evidence="12">
    <location>
        <begin position="791"/>
        <end position="873"/>
    </location>
</feature>
<feature type="domain" description="Pectate disaccharide-lyase-like N-terminal" evidence="11">
    <location>
        <begin position="60"/>
        <end position="130"/>
    </location>
</feature>
<evidence type="ECO:0000313" key="14">
    <source>
        <dbReference type="Proteomes" id="UP000092971"/>
    </source>
</evidence>
<dbReference type="GO" id="GO:0005576">
    <property type="term" value="C:extracellular region"/>
    <property type="evidence" value="ECO:0007669"/>
    <property type="project" value="UniProtKB-SubCell"/>
</dbReference>
<keyword evidence="7 13" id="KW-0456">Lyase</keyword>
<feature type="domain" description="Pectate disaccharide-lyase-like N-terminal" evidence="11">
    <location>
        <begin position="588"/>
        <end position="771"/>
    </location>
</feature>
<dbReference type="InterPro" id="IPR058953">
    <property type="entry name" value="PelX-like_N"/>
</dbReference>